<organism evidence="1 2">
    <name type="scientific">Potamilus streckersoni</name>
    <dbReference type="NCBI Taxonomy" id="2493646"/>
    <lineage>
        <taxon>Eukaryota</taxon>
        <taxon>Metazoa</taxon>
        <taxon>Spiralia</taxon>
        <taxon>Lophotrochozoa</taxon>
        <taxon>Mollusca</taxon>
        <taxon>Bivalvia</taxon>
        <taxon>Autobranchia</taxon>
        <taxon>Heteroconchia</taxon>
        <taxon>Palaeoheterodonta</taxon>
        <taxon>Unionida</taxon>
        <taxon>Unionoidea</taxon>
        <taxon>Unionidae</taxon>
        <taxon>Ambleminae</taxon>
        <taxon>Lampsilini</taxon>
        <taxon>Potamilus</taxon>
    </lineage>
</organism>
<reference evidence="1" key="2">
    <citation type="journal article" date="2021" name="Genome Biol. Evol.">
        <title>Developing a high-quality reference genome for a parasitic bivalve with doubly uniparental inheritance (Bivalvia: Unionida).</title>
        <authorList>
            <person name="Smith C.H."/>
        </authorList>
    </citation>
    <scope>NUCLEOTIDE SEQUENCE</scope>
    <source>
        <strain evidence="1">CHS0354</strain>
        <tissue evidence="1">Mantle</tissue>
    </source>
</reference>
<evidence type="ECO:0000313" key="1">
    <source>
        <dbReference type="EMBL" id="KAK3586392.1"/>
    </source>
</evidence>
<evidence type="ECO:0000313" key="2">
    <source>
        <dbReference type="Proteomes" id="UP001195483"/>
    </source>
</evidence>
<accession>A0AAE0S717</accession>
<proteinExistence type="predicted"/>
<dbReference type="Proteomes" id="UP001195483">
    <property type="component" value="Unassembled WGS sequence"/>
</dbReference>
<comment type="caution">
    <text evidence="1">The sequence shown here is derived from an EMBL/GenBank/DDBJ whole genome shotgun (WGS) entry which is preliminary data.</text>
</comment>
<sequence>MPLCQKDTEDGNAIVYTTDAAGTDTLFLYTVPRGDKHTLVLKRESPTQYKHRVSSSADGQFTMTWLLLVSTNPGRELIRQIFVAFQM</sequence>
<gene>
    <name evidence="1" type="ORF">CHS0354_030909</name>
</gene>
<keyword evidence="2" id="KW-1185">Reference proteome</keyword>
<reference evidence="1" key="1">
    <citation type="journal article" date="2021" name="Genome Biol. Evol.">
        <title>A High-Quality Reference Genome for a Parasitic Bivalve with Doubly Uniparental Inheritance (Bivalvia: Unionida).</title>
        <authorList>
            <person name="Smith C.H."/>
        </authorList>
    </citation>
    <scope>NUCLEOTIDE SEQUENCE</scope>
    <source>
        <strain evidence="1">CHS0354</strain>
    </source>
</reference>
<dbReference type="EMBL" id="JAEAOA010001841">
    <property type="protein sequence ID" value="KAK3586392.1"/>
    <property type="molecule type" value="Genomic_DNA"/>
</dbReference>
<name>A0AAE0S717_9BIVA</name>
<dbReference type="AlphaFoldDB" id="A0AAE0S717"/>
<protein>
    <submittedName>
        <fullName evidence="1">Uncharacterized protein</fullName>
    </submittedName>
</protein>
<reference evidence="1" key="3">
    <citation type="submission" date="2023-05" db="EMBL/GenBank/DDBJ databases">
        <authorList>
            <person name="Smith C.H."/>
        </authorList>
    </citation>
    <scope>NUCLEOTIDE SEQUENCE</scope>
    <source>
        <strain evidence="1">CHS0354</strain>
        <tissue evidence="1">Mantle</tissue>
    </source>
</reference>
<feature type="non-terminal residue" evidence="1">
    <location>
        <position position="87"/>
    </location>
</feature>